<protein>
    <submittedName>
        <fullName evidence="13">Cytochrome bd-I ubiquinol oxidase subunit 1 apoprotein</fullName>
    </submittedName>
</protein>
<sequence length="487" mass="54854">MCCPTPSRLLFYLGITMEHFDSAMLSRIQFAFTVSFHIIFPSITIGLATLIAIWEGLWLKTHDPRYLQLAKFWIKPFAITFGMGVVGGIVMSYEFGTNFSKFSEIAGPVLGPLLAYEVLTAFFLEAGFLGVMLFGWQRVGRKVHFVSTLVVAIGTWISSTWIMAANSWMQTPQGYKMVDGVFHVDNWMQVIFNPSFPIRLTHMFLASMITASLLVAGVSAFYLLKKKHMNFSKKGLSMTMWMLLVLTILQVKVGDESGLEVKEHQPAKLAAIEGIWEAQESEVPLLLFAMPNMETEENDYALGIPHLGSLILTHTMDGSVTGLKAFPKEDRPYVPLIFWSFRVMVGLGMGMVAIALAALVLRRKGRLYENKWFLRAVTFFTPMGVVATIAGWYVAEVGRQPWVVYNLVRTADVVSPLPAERVLFSLTMFGVIYFLLSLVYLYFMRKLIRKGPPKMATLEKHLIGMNAPGYALAWVKNLKHEDHEGEK</sequence>
<feature type="transmembrane region" description="Helical" evidence="12">
    <location>
        <begin position="336"/>
        <end position="361"/>
    </location>
</feature>
<gene>
    <name evidence="13" type="ORF">DFP81_12020</name>
</gene>
<evidence type="ECO:0000313" key="14">
    <source>
        <dbReference type="Proteomes" id="UP000256542"/>
    </source>
</evidence>
<dbReference type="Proteomes" id="UP000256542">
    <property type="component" value="Unassembled WGS sequence"/>
</dbReference>
<keyword evidence="8 12" id="KW-0249">Electron transport</keyword>
<evidence type="ECO:0000256" key="2">
    <source>
        <dbReference type="ARBA" id="ARBA00009819"/>
    </source>
</evidence>
<dbReference type="PANTHER" id="PTHR30365:SF14">
    <property type="entry name" value="CYTOCHROME BD MENAQUINOL OXIDASE SUBUNIT I-RELATED"/>
    <property type="match status" value="1"/>
</dbReference>
<feature type="transmembrane region" description="Helical" evidence="12">
    <location>
        <begin position="236"/>
        <end position="253"/>
    </location>
</feature>
<dbReference type="GO" id="GO:0020037">
    <property type="term" value="F:heme binding"/>
    <property type="evidence" value="ECO:0007669"/>
    <property type="project" value="TreeGrafter"/>
</dbReference>
<organism evidence="13 14">
    <name type="scientific">Marinomonas pollencensis</name>
    <dbReference type="NCBI Taxonomy" id="491954"/>
    <lineage>
        <taxon>Bacteria</taxon>
        <taxon>Pseudomonadati</taxon>
        <taxon>Pseudomonadota</taxon>
        <taxon>Gammaproteobacteria</taxon>
        <taxon>Oceanospirillales</taxon>
        <taxon>Oceanospirillaceae</taxon>
        <taxon>Marinomonas</taxon>
    </lineage>
</organism>
<keyword evidence="7 12" id="KW-0479">Metal-binding</keyword>
<dbReference type="InterPro" id="IPR002585">
    <property type="entry name" value="Cyt-d_ubiquinol_oxidase_su_1"/>
</dbReference>
<keyword evidence="14" id="KW-1185">Reference proteome</keyword>
<accession>A0A3E0D9J2</accession>
<keyword evidence="5 12" id="KW-0349">Heme</keyword>
<dbReference type="PANTHER" id="PTHR30365">
    <property type="entry name" value="CYTOCHROME D UBIQUINOL OXIDASE"/>
    <property type="match status" value="1"/>
</dbReference>
<keyword evidence="3 12" id="KW-0813">Transport</keyword>
<keyword evidence="11 12" id="KW-0472">Membrane</keyword>
<evidence type="ECO:0000256" key="1">
    <source>
        <dbReference type="ARBA" id="ARBA00004651"/>
    </source>
</evidence>
<dbReference type="GO" id="GO:0070069">
    <property type="term" value="C:cytochrome complex"/>
    <property type="evidence" value="ECO:0007669"/>
    <property type="project" value="UniProtKB-UniRule"/>
</dbReference>
<dbReference type="Pfam" id="PF01654">
    <property type="entry name" value="Cyt_bd_oxida_I"/>
    <property type="match status" value="1"/>
</dbReference>
<evidence type="ECO:0000256" key="12">
    <source>
        <dbReference type="PIRNR" id="PIRNR006446"/>
    </source>
</evidence>
<evidence type="ECO:0000313" key="13">
    <source>
        <dbReference type="EMBL" id="REG79359.1"/>
    </source>
</evidence>
<name>A0A3E0D9J2_9GAMM</name>
<keyword evidence="4 12" id="KW-1003">Cell membrane</keyword>
<dbReference type="PIRSF" id="PIRSF006446">
    <property type="entry name" value="Cyt_quinol_oxidase_1"/>
    <property type="match status" value="1"/>
</dbReference>
<evidence type="ECO:0000256" key="5">
    <source>
        <dbReference type="ARBA" id="ARBA00022617"/>
    </source>
</evidence>
<evidence type="ECO:0000256" key="6">
    <source>
        <dbReference type="ARBA" id="ARBA00022692"/>
    </source>
</evidence>
<comment type="similarity">
    <text evidence="2 12">Belongs to the cytochrome ubiquinol oxidase subunit 1 family.</text>
</comment>
<evidence type="ECO:0000256" key="10">
    <source>
        <dbReference type="ARBA" id="ARBA00023004"/>
    </source>
</evidence>
<dbReference type="GO" id="GO:0009055">
    <property type="term" value="F:electron transfer activity"/>
    <property type="evidence" value="ECO:0007669"/>
    <property type="project" value="UniProtKB-UniRule"/>
</dbReference>
<feature type="transmembrane region" description="Helical" evidence="12">
    <location>
        <begin position="30"/>
        <end position="53"/>
    </location>
</feature>
<dbReference type="GO" id="GO:0019646">
    <property type="term" value="P:aerobic electron transport chain"/>
    <property type="evidence" value="ECO:0007669"/>
    <property type="project" value="InterPro"/>
</dbReference>
<comment type="subcellular location">
    <subcellularLocation>
        <location evidence="12">Cell inner membrane</location>
    </subcellularLocation>
    <subcellularLocation>
        <location evidence="1">Cell membrane</location>
        <topology evidence="1">Multi-pass membrane protein</topology>
    </subcellularLocation>
</comment>
<dbReference type="GO" id="GO:0005886">
    <property type="term" value="C:plasma membrane"/>
    <property type="evidence" value="ECO:0007669"/>
    <property type="project" value="UniProtKB-SubCell"/>
</dbReference>
<dbReference type="GO" id="GO:0046872">
    <property type="term" value="F:metal ion binding"/>
    <property type="evidence" value="ECO:0007669"/>
    <property type="project" value="UniProtKB-UniRule"/>
</dbReference>
<dbReference type="GO" id="GO:0016682">
    <property type="term" value="F:oxidoreductase activity, acting on diphenols and related substances as donors, oxygen as acceptor"/>
    <property type="evidence" value="ECO:0007669"/>
    <property type="project" value="TreeGrafter"/>
</dbReference>
<evidence type="ECO:0000256" key="8">
    <source>
        <dbReference type="ARBA" id="ARBA00022982"/>
    </source>
</evidence>
<evidence type="ECO:0000256" key="9">
    <source>
        <dbReference type="ARBA" id="ARBA00022989"/>
    </source>
</evidence>
<keyword evidence="9 12" id="KW-1133">Transmembrane helix</keyword>
<feature type="transmembrane region" description="Helical" evidence="12">
    <location>
        <begin position="422"/>
        <end position="443"/>
    </location>
</feature>
<evidence type="ECO:0000256" key="11">
    <source>
        <dbReference type="ARBA" id="ARBA00023136"/>
    </source>
</evidence>
<keyword evidence="10 12" id="KW-0408">Iron</keyword>
<proteinExistence type="inferred from homology"/>
<feature type="transmembrane region" description="Helical" evidence="12">
    <location>
        <begin position="113"/>
        <end position="136"/>
    </location>
</feature>
<evidence type="ECO:0000256" key="4">
    <source>
        <dbReference type="ARBA" id="ARBA00022475"/>
    </source>
</evidence>
<feature type="transmembrane region" description="Helical" evidence="12">
    <location>
        <begin position="143"/>
        <end position="164"/>
    </location>
</feature>
<feature type="transmembrane region" description="Helical" evidence="12">
    <location>
        <begin position="373"/>
        <end position="395"/>
    </location>
</feature>
<evidence type="ECO:0000256" key="3">
    <source>
        <dbReference type="ARBA" id="ARBA00022448"/>
    </source>
</evidence>
<feature type="transmembrane region" description="Helical" evidence="12">
    <location>
        <begin position="73"/>
        <end position="93"/>
    </location>
</feature>
<comment type="caution">
    <text evidence="13">The sequence shown here is derived from an EMBL/GenBank/DDBJ whole genome shotgun (WGS) entry which is preliminary data.</text>
</comment>
<dbReference type="EMBL" id="QUNG01000020">
    <property type="protein sequence ID" value="REG79359.1"/>
    <property type="molecule type" value="Genomic_DNA"/>
</dbReference>
<feature type="transmembrane region" description="Helical" evidence="12">
    <location>
        <begin position="203"/>
        <end position="224"/>
    </location>
</feature>
<dbReference type="AlphaFoldDB" id="A0A3E0D9J2"/>
<reference evidence="13 14" key="1">
    <citation type="submission" date="2018-08" db="EMBL/GenBank/DDBJ databases">
        <title>Genomic Encyclopedia of Type Strains, Phase III (KMG-III): the genomes of soil and plant-associated and newly described type strains.</title>
        <authorList>
            <person name="Whitman W."/>
        </authorList>
    </citation>
    <scope>NUCLEOTIDE SEQUENCE [LARGE SCALE GENOMIC DNA]</scope>
    <source>
        <strain evidence="13 14">CECT 7375</strain>
    </source>
</reference>
<keyword evidence="6 12" id="KW-0812">Transmembrane</keyword>
<evidence type="ECO:0000256" key="7">
    <source>
        <dbReference type="ARBA" id="ARBA00022723"/>
    </source>
</evidence>